<evidence type="ECO:0000256" key="3">
    <source>
        <dbReference type="ARBA" id="ARBA00022525"/>
    </source>
</evidence>
<evidence type="ECO:0000256" key="6">
    <source>
        <dbReference type="ARBA" id="ARBA00023157"/>
    </source>
</evidence>
<dbReference type="InterPro" id="IPR022334">
    <property type="entry name" value="IGF2"/>
</dbReference>
<accession>A0AAE0PXX3</accession>
<organism evidence="14 15">
    <name type="scientific">Hemibagrus guttatus</name>
    <dbReference type="NCBI Taxonomy" id="175788"/>
    <lineage>
        <taxon>Eukaryota</taxon>
        <taxon>Metazoa</taxon>
        <taxon>Chordata</taxon>
        <taxon>Craniata</taxon>
        <taxon>Vertebrata</taxon>
        <taxon>Euteleostomi</taxon>
        <taxon>Actinopterygii</taxon>
        <taxon>Neopterygii</taxon>
        <taxon>Teleostei</taxon>
        <taxon>Ostariophysi</taxon>
        <taxon>Siluriformes</taxon>
        <taxon>Bagridae</taxon>
        <taxon>Hemibagrus</taxon>
    </lineage>
</organism>
<evidence type="ECO:0000256" key="10">
    <source>
        <dbReference type="RuleBase" id="RU000406"/>
    </source>
</evidence>
<dbReference type="GO" id="GO:0008083">
    <property type="term" value="F:growth factor activity"/>
    <property type="evidence" value="ECO:0007669"/>
    <property type="project" value="UniProtKB-KW"/>
</dbReference>
<dbReference type="Pfam" id="PF08365">
    <property type="entry name" value="IGF2_C"/>
    <property type="match status" value="1"/>
</dbReference>
<reference evidence="14" key="1">
    <citation type="submission" date="2023-06" db="EMBL/GenBank/DDBJ databases">
        <title>Male Hemibagrus guttatus genome.</title>
        <authorList>
            <person name="Bian C."/>
        </authorList>
    </citation>
    <scope>NUCLEOTIDE SEQUENCE</scope>
    <source>
        <strain evidence="14">Male_cb2023</strain>
        <tissue evidence="14">Muscle</tissue>
    </source>
</reference>
<evidence type="ECO:0000256" key="7">
    <source>
        <dbReference type="ARBA" id="ARBA00049761"/>
    </source>
</evidence>
<keyword evidence="6 9" id="KW-1015">Disulfide bond</keyword>
<evidence type="ECO:0000256" key="11">
    <source>
        <dbReference type="SAM" id="MobiDB-lite"/>
    </source>
</evidence>
<feature type="disulfide bond" evidence="9">
    <location>
        <begin position="86"/>
        <end position="126"/>
    </location>
</feature>
<dbReference type="InterPro" id="IPR016179">
    <property type="entry name" value="Insulin-like"/>
</dbReference>
<keyword evidence="15" id="KW-1185">Reference proteome</keyword>
<dbReference type="PANTHER" id="PTHR46886">
    <property type="entry name" value="INSULIN-LIKE GROWTH FACTOR II"/>
    <property type="match status" value="1"/>
</dbReference>
<evidence type="ECO:0000256" key="4">
    <source>
        <dbReference type="ARBA" id="ARBA00022729"/>
    </source>
</evidence>
<feature type="disulfide bond" evidence="9">
    <location>
        <begin position="112"/>
        <end position="117"/>
    </location>
</feature>
<dbReference type="EMBL" id="JAUCMX010000026">
    <property type="protein sequence ID" value="KAK3510186.1"/>
    <property type="molecule type" value="Genomic_DNA"/>
</dbReference>
<comment type="similarity">
    <text evidence="2 10">Belongs to the insulin family.</text>
</comment>
<protein>
    <recommendedName>
        <fullName evidence="7">Insulin-like growth factor 2</fullName>
    </recommendedName>
    <alternativeName>
        <fullName evidence="8">Insulin-like growth factor II</fullName>
    </alternativeName>
</protein>
<dbReference type="GO" id="GO:0042104">
    <property type="term" value="P:positive regulation of activated T cell proliferation"/>
    <property type="evidence" value="ECO:0007669"/>
    <property type="project" value="TreeGrafter"/>
</dbReference>
<feature type="disulfide bond" evidence="9">
    <location>
        <begin position="74"/>
        <end position="113"/>
    </location>
</feature>
<gene>
    <name evidence="14" type="ORF">QTP70_026771</name>
</gene>
<dbReference type="SUPFAM" id="SSF56994">
    <property type="entry name" value="Insulin-like"/>
    <property type="match status" value="1"/>
</dbReference>
<evidence type="ECO:0000313" key="14">
    <source>
        <dbReference type="EMBL" id="KAK3510186.1"/>
    </source>
</evidence>
<dbReference type="PANTHER" id="PTHR46886:SF1">
    <property type="entry name" value="INSULIN-LIKE GROWTH FACTOR II"/>
    <property type="match status" value="1"/>
</dbReference>
<dbReference type="GO" id="GO:0043539">
    <property type="term" value="F:protein serine/threonine kinase activator activity"/>
    <property type="evidence" value="ECO:0007669"/>
    <property type="project" value="TreeGrafter"/>
</dbReference>
<evidence type="ECO:0000256" key="9">
    <source>
        <dbReference type="PIRSR" id="PIRSR622350-50"/>
    </source>
</evidence>
<evidence type="ECO:0000259" key="13">
    <source>
        <dbReference type="SMART" id="SM00078"/>
    </source>
</evidence>
<evidence type="ECO:0000256" key="1">
    <source>
        <dbReference type="ARBA" id="ARBA00004613"/>
    </source>
</evidence>
<dbReference type="InterPro" id="IPR022350">
    <property type="entry name" value="IGF-1/2"/>
</dbReference>
<keyword evidence="3 10" id="KW-0964">Secreted</keyword>
<dbReference type="PRINTS" id="PR02002">
    <property type="entry name" value="INSLNLIKEGF"/>
</dbReference>
<comment type="caution">
    <text evidence="14">The sequence shown here is derived from an EMBL/GenBank/DDBJ whole genome shotgun (WGS) entry which is preliminary data.</text>
</comment>
<name>A0AAE0PXX3_9TELE</name>
<dbReference type="FunFam" id="1.10.100.10:FF:000002">
    <property type="entry name" value="Insulin-like growth factor II preproprotein"/>
    <property type="match status" value="1"/>
</dbReference>
<dbReference type="Proteomes" id="UP001274896">
    <property type="component" value="Unassembled WGS sequence"/>
</dbReference>
<dbReference type="Gene3D" id="1.10.100.10">
    <property type="entry name" value="Insulin-like"/>
    <property type="match status" value="1"/>
</dbReference>
<dbReference type="GO" id="GO:0043410">
    <property type="term" value="P:positive regulation of MAPK cascade"/>
    <property type="evidence" value="ECO:0007669"/>
    <property type="project" value="TreeGrafter"/>
</dbReference>
<dbReference type="PROSITE" id="PS00262">
    <property type="entry name" value="INSULIN"/>
    <property type="match status" value="1"/>
</dbReference>
<evidence type="ECO:0000313" key="15">
    <source>
        <dbReference type="Proteomes" id="UP001274896"/>
    </source>
</evidence>
<sequence length="237" mass="27205">MQDKGNGGAESQRRSFSVQILQKSRETHNNVVIYIGIYLYIYLYVFQMTSSCRLLLFTVALSLYSSQVSAETLCGGELVDTLQFVCGDRGFYFSRPYRSNGRRPHKGIVEECCFRSCDLHLLEQYCAKPAKSERDISATTLQVVPVLQTLHKDSARKPLNVRFSRYELWQRTAAQRLRRGIPPILRSRKFKRLAKKIQDQEQPEFHRPLMTVSSRSPQIPHASRASLTISEAKTAKI</sequence>
<evidence type="ECO:0000256" key="2">
    <source>
        <dbReference type="ARBA" id="ARBA00009034"/>
    </source>
</evidence>
<keyword evidence="4" id="KW-0732">Signal</keyword>
<dbReference type="GO" id="GO:0045944">
    <property type="term" value="P:positive regulation of transcription by RNA polymerase II"/>
    <property type="evidence" value="ECO:0007669"/>
    <property type="project" value="TreeGrafter"/>
</dbReference>
<dbReference type="GO" id="GO:1905564">
    <property type="term" value="P:positive regulation of vascular endothelial cell proliferation"/>
    <property type="evidence" value="ECO:0007669"/>
    <property type="project" value="TreeGrafter"/>
</dbReference>
<dbReference type="GO" id="GO:0046628">
    <property type="term" value="P:positive regulation of insulin receptor signaling pathway"/>
    <property type="evidence" value="ECO:0007669"/>
    <property type="project" value="TreeGrafter"/>
</dbReference>
<dbReference type="PRINTS" id="PR00276">
    <property type="entry name" value="INSULINFAMLY"/>
</dbReference>
<dbReference type="SMART" id="SM00078">
    <property type="entry name" value="IlGF"/>
    <property type="match status" value="1"/>
</dbReference>
<feature type="domain" description="Insulin-like" evidence="13">
    <location>
        <begin position="71"/>
        <end position="126"/>
    </location>
</feature>
<dbReference type="InterPro" id="IPR013576">
    <property type="entry name" value="IGF2_C"/>
</dbReference>
<dbReference type="InterPro" id="IPR022352">
    <property type="entry name" value="Ins/IGF/rlx"/>
</dbReference>
<evidence type="ECO:0000256" key="8">
    <source>
        <dbReference type="ARBA" id="ARBA00049823"/>
    </source>
</evidence>
<dbReference type="GO" id="GO:0005615">
    <property type="term" value="C:extracellular space"/>
    <property type="evidence" value="ECO:0007669"/>
    <property type="project" value="InterPro"/>
</dbReference>
<keyword evidence="5" id="KW-0339">Growth factor</keyword>
<dbReference type="GO" id="GO:0005179">
    <property type="term" value="F:hormone activity"/>
    <property type="evidence" value="ECO:0007669"/>
    <property type="project" value="InterPro"/>
</dbReference>
<dbReference type="InterPro" id="IPR022353">
    <property type="entry name" value="Insulin_CS"/>
</dbReference>
<proteinExistence type="inferred from homology"/>
<dbReference type="AlphaFoldDB" id="A0AAE0PXX3"/>
<dbReference type="GO" id="GO:0051147">
    <property type="term" value="P:regulation of muscle cell differentiation"/>
    <property type="evidence" value="ECO:0007669"/>
    <property type="project" value="TreeGrafter"/>
</dbReference>
<dbReference type="GO" id="GO:0005159">
    <property type="term" value="F:insulin-like growth factor receptor binding"/>
    <property type="evidence" value="ECO:0007669"/>
    <property type="project" value="TreeGrafter"/>
</dbReference>
<comment type="subcellular location">
    <subcellularLocation>
        <location evidence="1 10">Secreted</location>
    </subcellularLocation>
</comment>
<dbReference type="CDD" id="cd04368">
    <property type="entry name" value="IlGF"/>
    <property type="match status" value="1"/>
</dbReference>
<keyword evidence="12" id="KW-1133">Transmembrane helix</keyword>
<keyword evidence="12" id="KW-0472">Membrane</keyword>
<feature type="transmembrane region" description="Helical" evidence="12">
    <location>
        <begin position="31"/>
        <end position="49"/>
    </location>
</feature>
<feature type="region of interest" description="Disordered" evidence="11">
    <location>
        <begin position="213"/>
        <end position="237"/>
    </location>
</feature>
<dbReference type="InterPro" id="IPR036438">
    <property type="entry name" value="Insulin-like_sf"/>
</dbReference>
<evidence type="ECO:0000256" key="5">
    <source>
        <dbReference type="ARBA" id="ARBA00023030"/>
    </source>
</evidence>
<dbReference type="PRINTS" id="PR02006">
    <property type="entry name" value="INSLNLIKEGF2"/>
</dbReference>
<keyword evidence="12" id="KW-0812">Transmembrane</keyword>
<evidence type="ECO:0000256" key="12">
    <source>
        <dbReference type="SAM" id="Phobius"/>
    </source>
</evidence>
<dbReference type="Pfam" id="PF00049">
    <property type="entry name" value="Insulin"/>
    <property type="match status" value="2"/>
</dbReference>